<dbReference type="VEuPathDB" id="AmoebaDB:EHI5A_067260"/>
<keyword evidence="1" id="KW-0175">Coiled coil</keyword>
<dbReference type="VEuPathDB" id="AmoebaDB:EHI_174120"/>
<dbReference type="Proteomes" id="UP000078387">
    <property type="component" value="Unassembled WGS sequence"/>
</dbReference>
<dbReference type="AlphaFoldDB" id="A0A5K1U325"/>
<protein>
    <submittedName>
        <fullName evidence="2">Uncharacterized protein</fullName>
    </submittedName>
</protein>
<dbReference type="VEuPathDB" id="AmoebaDB:EHI7A_043320"/>
<dbReference type="EMBL" id="BDEQ01000001">
    <property type="protein sequence ID" value="GAT95351.1"/>
    <property type="molecule type" value="Genomic_DNA"/>
</dbReference>
<dbReference type="VEuPathDB" id="AmoebaDB:KM1_086700"/>
<evidence type="ECO:0000313" key="3">
    <source>
        <dbReference type="Proteomes" id="UP000078387"/>
    </source>
</evidence>
<organism evidence="2 3">
    <name type="scientific">Entamoeba histolytica</name>
    <dbReference type="NCBI Taxonomy" id="5759"/>
    <lineage>
        <taxon>Eukaryota</taxon>
        <taxon>Amoebozoa</taxon>
        <taxon>Evosea</taxon>
        <taxon>Archamoebae</taxon>
        <taxon>Mastigamoebida</taxon>
        <taxon>Entamoebidae</taxon>
        <taxon>Entamoeba</taxon>
    </lineage>
</organism>
<accession>A0A5K1U325</accession>
<evidence type="ECO:0000313" key="2">
    <source>
        <dbReference type="EMBL" id="GAT95351.1"/>
    </source>
</evidence>
<dbReference type="VEuPathDB" id="AmoebaDB:EHI8A_042330"/>
<name>A0A5K1U325_ENTHI</name>
<feature type="coiled-coil region" evidence="1">
    <location>
        <begin position="186"/>
        <end position="220"/>
    </location>
</feature>
<dbReference type="OMA" id="YWILENP"/>
<evidence type="ECO:0000256" key="1">
    <source>
        <dbReference type="SAM" id="Coils"/>
    </source>
</evidence>
<gene>
    <name evidence="2" type="ORF">CL6EHI_174120</name>
</gene>
<reference evidence="2 3" key="1">
    <citation type="submission" date="2016-05" db="EMBL/GenBank/DDBJ databases">
        <title>First whole genome sequencing of Entamoeba histolytica HM1:IMSS-clone-6.</title>
        <authorList>
            <person name="Mukherjee Avik.K."/>
            <person name="Izumyama S."/>
            <person name="Nakada-Tsukui K."/>
            <person name="Nozaki T."/>
        </authorList>
    </citation>
    <scope>NUCLEOTIDE SEQUENCE [LARGE SCALE GENOMIC DNA]</scope>
    <source>
        <strain evidence="2 3">HM1:IMSS clone 6</strain>
    </source>
</reference>
<comment type="caution">
    <text evidence="2">The sequence shown here is derived from an EMBL/GenBank/DDBJ whole genome shotgun (WGS) entry which is preliminary data.</text>
</comment>
<sequence length="444" mass="51645">MSRPISSPTPLRPTTNYITKVSRVSEDSLKSRKIKLLSALSTPGNSNAKPIISVTKMIHLNYLPIFTSYLLPLMNYINNENRPQTELENEDDFMNYKKSLEHCITSTYLLLSSMKPSPVDTMLTLFTPLPPILQQYNTLSQDEQFRIEECLHELLRRIYVAKYKELCQNTISQLTSSVHQLKVSYYAKLADKIAKRKIEIQNMQKEIEILKQKLLTSKEDKISTITQPPSKNIRTITIPAIGEIVIYGYCVICKLPGNTLLHLIYSSLVPEDCNSFIKYYKNLKNCKVELNGRYRHLMLFNNNNKCFDENKIAYWVLENPNSLEEKYRYLVNYFNKYVNFIKVTRKVRSELGAYFVKNNDRPTLKIPIINKDKGLYITVEFEFDGSRIEQYNELSDPFRPVRTRINVITGTVSETQVKNVIDISLKDNTNNWLSNMVMKLSSLY</sequence>
<proteinExistence type="predicted"/>